<dbReference type="Proteomes" id="UP001056120">
    <property type="component" value="Linkage Group LG28"/>
</dbReference>
<proteinExistence type="predicted"/>
<evidence type="ECO:0000313" key="2">
    <source>
        <dbReference type="Proteomes" id="UP001056120"/>
    </source>
</evidence>
<comment type="caution">
    <text evidence="1">The sequence shown here is derived from an EMBL/GenBank/DDBJ whole genome shotgun (WGS) entry which is preliminary data.</text>
</comment>
<keyword evidence="2" id="KW-1185">Reference proteome</keyword>
<name>A0ACB8YFW3_9ASTR</name>
<reference evidence="2" key="1">
    <citation type="journal article" date="2022" name="Mol. Ecol. Resour.">
        <title>The genomes of chicory, endive, great burdock and yacon provide insights into Asteraceae palaeo-polyploidization history and plant inulin production.</title>
        <authorList>
            <person name="Fan W."/>
            <person name="Wang S."/>
            <person name="Wang H."/>
            <person name="Wang A."/>
            <person name="Jiang F."/>
            <person name="Liu H."/>
            <person name="Zhao H."/>
            <person name="Xu D."/>
            <person name="Zhang Y."/>
        </authorList>
    </citation>
    <scope>NUCLEOTIDE SEQUENCE [LARGE SCALE GENOMIC DNA]</scope>
    <source>
        <strain evidence="2">cv. Yunnan</strain>
    </source>
</reference>
<evidence type="ECO:0000313" key="1">
    <source>
        <dbReference type="EMBL" id="KAI3683920.1"/>
    </source>
</evidence>
<gene>
    <name evidence="1" type="ORF">L1987_84435</name>
</gene>
<sequence>MDAITKIYDEVFEADCECCGQKEDCTKDYIVTVKNKHAGSWVCGLCSGAIEEYLSKNTGKTMEEAVSSHNEICQNFNITTRINPKLTLAWALKDIAKRSLKNRMVKNSPKLNIYRSSSCIPTLKN</sequence>
<organism evidence="1 2">
    <name type="scientific">Smallanthus sonchifolius</name>
    <dbReference type="NCBI Taxonomy" id="185202"/>
    <lineage>
        <taxon>Eukaryota</taxon>
        <taxon>Viridiplantae</taxon>
        <taxon>Streptophyta</taxon>
        <taxon>Embryophyta</taxon>
        <taxon>Tracheophyta</taxon>
        <taxon>Spermatophyta</taxon>
        <taxon>Magnoliopsida</taxon>
        <taxon>eudicotyledons</taxon>
        <taxon>Gunneridae</taxon>
        <taxon>Pentapetalae</taxon>
        <taxon>asterids</taxon>
        <taxon>campanulids</taxon>
        <taxon>Asterales</taxon>
        <taxon>Asteraceae</taxon>
        <taxon>Asteroideae</taxon>
        <taxon>Heliantheae alliance</taxon>
        <taxon>Millerieae</taxon>
        <taxon>Smallanthus</taxon>
    </lineage>
</organism>
<protein>
    <submittedName>
        <fullName evidence="1">Uncharacterized protein</fullName>
    </submittedName>
</protein>
<reference evidence="1 2" key="2">
    <citation type="journal article" date="2022" name="Mol. Ecol. Resour.">
        <title>The genomes of chicory, endive, great burdock and yacon provide insights into Asteraceae paleo-polyploidization history and plant inulin production.</title>
        <authorList>
            <person name="Fan W."/>
            <person name="Wang S."/>
            <person name="Wang H."/>
            <person name="Wang A."/>
            <person name="Jiang F."/>
            <person name="Liu H."/>
            <person name="Zhao H."/>
            <person name="Xu D."/>
            <person name="Zhang Y."/>
        </authorList>
    </citation>
    <scope>NUCLEOTIDE SEQUENCE [LARGE SCALE GENOMIC DNA]</scope>
    <source>
        <strain evidence="2">cv. Yunnan</strain>
        <tissue evidence="1">Leaves</tissue>
    </source>
</reference>
<accession>A0ACB8YFW3</accession>
<dbReference type="EMBL" id="CM042045">
    <property type="protein sequence ID" value="KAI3683920.1"/>
    <property type="molecule type" value="Genomic_DNA"/>
</dbReference>